<dbReference type="GO" id="GO:0031201">
    <property type="term" value="C:SNARE complex"/>
    <property type="evidence" value="ECO:0007669"/>
    <property type="project" value="TreeGrafter"/>
</dbReference>
<dbReference type="GO" id="GO:0008021">
    <property type="term" value="C:synaptic vesicle"/>
    <property type="evidence" value="ECO:0007669"/>
    <property type="project" value="TreeGrafter"/>
</dbReference>
<evidence type="ECO:0000256" key="1">
    <source>
        <dbReference type="ARBA" id="ARBA00009063"/>
    </source>
</evidence>
<dbReference type="GO" id="GO:0006886">
    <property type="term" value="P:intracellular protein transport"/>
    <property type="evidence" value="ECO:0007669"/>
    <property type="project" value="TreeGrafter"/>
</dbReference>
<dbReference type="GO" id="GO:0005484">
    <property type="term" value="F:SNAP receptor activity"/>
    <property type="evidence" value="ECO:0007669"/>
    <property type="project" value="TreeGrafter"/>
</dbReference>
<dbReference type="OrthoDB" id="10255013at2759"/>
<dbReference type="GO" id="GO:0048787">
    <property type="term" value="C:presynaptic active zone membrane"/>
    <property type="evidence" value="ECO:0007669"/>
    <property type="project" value="TreeGrafter"/>
</dbReference>
<dbReference type="InterPro" id="IPR000727">
    <property type="entry name" value="T_SNARE_dom"/>
</dbReference>
<feature type="domain" description="T-SNARE coiled-coil homology" evidence="3">
    <location>
        <begin position="222"/>
        <end position="284"/>
    </location>
</feature>
<keyword evidence="5" id="KW-1185">Reference proteome</keyword>
<organism evidence="4 5">
    <name type="scientific">Scleropages formosus</name>
    <name type="common">Asian bonytongue</name>
    <name type="synonym">Osteoglossum formosum</name>
    <dbReference type="NCBI Taxonomy" id="113540"/>
    <lineage>
        <taxon>Eukaryota</taxon>
        <taxon>Metazoa</taxon>
        <taxon>Chordata</taxon>
        <taxon>Craniata</taxon>
        <taxon>Vertebrata</taxon>
        <taxon>Euteleostomi</taxon>
        <taxon>Actinopterygii</taxon>
        <taxon>Neopterygii</taxon>
        <taxon>Teleostei</taxon>
        <taxon>Osteoglossocephala</taxon>
        <taxon>Osteoglossomorpha</taxon>
        <taxon>Osteoglossiformes</taxon>
        <taxon>Osteoglossidae</taxon>
        <taxon>Scleropages</taxon>
    </lineage>
</organism>
<dbReference type="GeneTree" id="ENSGT01050000244948"/>
<dbReference type="Pfam" id="PF00804">
    <property type="entry name" value="Syntaxin"/>
    <property type="match status" value="1"/>
</dbReference>
<evidence type="ECO:0000313" key="4">
    <source>
        <dbReference type="Ensembl" id="ENSSFOP00015024851.1"/>
    </source>
</evidence>
<evidence type="ECO:0000313" key="5">
    <source>
        <dbReference type="Proteomes" id="UP000694397"/>
    </source>
</evidence>
<sequence>MRGTWTGQQRNDMRDRLTELQEVPADGQESMSTSDTFSNVDLDDVEPQQAVVFDHNRSLDTVFEEAQEIRREIQLIRLDVNRLREQNSRILSEAATMSAISQDSNAIAADIKSRGEAVLARLQKMAARSKELEETQGSNSAVARVARTQYVCLSNNFRDAMFEYNDAEMSHRENCKSNLQRQLEIVGKEVSGEQIEEMMANDQWNVFTENVQVEGKTVYSALNQIESRHKELLELENRVRSLHELFLDAALLVEEQGPMMNTIQANINKTDAELGCAMVKLGTAKKYDSKNPFKRIFCGCFPCYK</sequence>
<dbReference type="KEGG" id="sfm:108920291"/>
<protein>
    <submittedName>
        <fullName evidence="4">Syntaxin 11b, tandem duplicate 2</fullName>
    </submittedName>
</protein>
<dbReference type="Gene3D" id="1.20.5.110">
    <property type="match status" value="1"/>
</dbReference>
<reference evidence="4" key="3">
    <citation type="submission" date="2025-09" db="UniProtKB">
        <authorList>
            <consortium name="Ensembl"/>
        </authorList>
    </citation>
    <scope>IDENTIFICATION</scope>
</reference>
<dbReference type="SMART" id="SM00397">
    <property type="entry name" value="t_SNARE"/>
    <property type="match status" value="1"/>
</dbReference>
<dbReference type="PANTHER" id="PTHR19957:SF136">
    <property type="entry name" value="SYNTAXIN 11B, TANDEM DUPLICATE 1-RELATED"/>
    <property type="match status" value="1"/>
</dbReference>
<dbReference type="GO" id="GO:0000149">
    <property type="term" value="F:SNARE binding"/>
    <property type="evidence" value="ECO:0007669"/>
    <property type="project" value="TreeGrafter"/>
</dbReference>
<dbReference type="CDD" id="cd00179">
    <property type="entry name" value="SynN"/>
    <property type="match status" value="1"/>
</dbReference>
<proteinExistence type="inferred from homology"/>
<dbReference type="GO" id="GO:0048278">
    <property type="term" value="P:vesicle docking"/>
    <property type="evidence" value="ECO:0007669"/>
    <property type="project" value="TreeGrafter"/>
</dbReference>
<dbReference type="CTD" id="393836"/>
<dbReference type="PANTHER" id="PTHR19957">
    <property type="entry name" value="SYNTAXIN"/>
    <property type="match status" value="1"/>
</dbReference>
<dbReference type="Ensembl" id="ENSSFOT00015025122.2">
    <property type="protein sequence ID" value="ENSSFOP00015024851.1"/>
    <property type="gene ID" value="ENSSFOG00015015983.2"/>
</dbReference>
<dbReference type="InterPro" id="IPR045242">
    <property type="entry name" value="Syntaxin"/>
</dbReference>
<reference evidence="4" key="2">
    <citation type="submission" date="2025-08" db="UniProtKB">
        <authorList>
            <consortium name="Ensembl"/>
        </authorList>
    </citation>
    <scope>IDENTIFICATION</scope>
</reference>
<dbReference type="PROSITE" id="PS50192">
    <property type="entry name" value="T_SNARE"/>
    <property type="match status" value="1"/>
</dbReference>
<dbReference type="SUPFAM" id="SSF47661">
    <property type="entry name" value="t-snare proteins"/>
    <property type="match status" value="1"/>
</dbReference>
<dbReference type="AlphaFoldDB" id="A0A8C9S5D3"/>
<dbReference type="InterPro" id="IPR010989">
    <property type="entry name" value="SNARE"/>
</dbReference>
<dbReference type="FunFam" id="1.20.58.70:FF:000042">
    <property type="entry name" value="Syntaxin 11b, tandem duplicate 2"/>
    <property type="match status" value="1"/>
</dbReference>
<dbReference type="GO" id="GO:0031629">
    <property type="term" value="P:synaptic vesicle fusion to presynaptic active zone membrane"/>
    <property type="evidence" value="ECO:0007669"/>
    <property type="project" value="TreeGrafter"/>
</dbReference>
<evidence type="ECO:0000259" key="3">
    <source>
        <dbReference type="PROSITE" id="PS50192"/>
    </source>
</evidence>
<accession>A0A8C9S5D3</accession>
<evidence type="ECO:0000256" key="2">
    <source>
        <dbReference type="ARBA" id="ARBA00023054"/>
    </source>
</evidence>
<dbReference type="InterPro" id="IPR006011">
    <property type="entry name" value="Syntaxin_N"/>
</dbReference>
<dbReference type="SMART" id="SM00503">
    <property type="entry name" value="SynN"/>
    <property type="match status" value="1"/>
</dbReference>
<comment type="similarity">
    <text evidence="1">Belongs to the syntaxin family.</text>
</comment>
<keyword evidence="2" id="KW-0175">Coiled coil</keyword>
<gene>
    <name evidence="4" type="primary">STX11</name>
    <name evidence="4" type="synonym">stx11b.1</name>
</gene>
<name>A0A8C9S5D3_SCLFO</name>
<dbReference type="Gene3D" id="1.20.58.70">
    <property type="match status" value="1"/>
</dbReference>
<dbReference type="Proteomes" id="UP000694397">
    <property type="component" value="Chromosome 1"/>
</dbReference>
<reference evidence="4 5" key="1">
    <citation type="submission" date="2019-04" db="EMBL/GenBank/DDBJ databases">
        <authorList>
            <consortium name="Wellcome Sanger Institute Data Sharing"/>
        </authorList>
    </citation>
    <scope>NUCLEOTIDE SEQUENCE [LARGE SCALE GENOMIC DNA]</scope>
</reference>